<evidence type="ECO:0000313" key="8">
    <source>
        <dbReference type="EMBL" id="KPJ09690.1"/>
    </source>
</evidence>
<feature type="region of interest" description="Disordered" evidence="6">
    <location>
        <begin position="176"/>
        <end position="239"/>
    </location>
</feature>
<keyword evidence="3" id="KW-0862">Zinc</keyword>
<evidence type="ECO:0000256" key="4">
    <source>
        <dbReference type="ARBA" id="ARBA00023125"/>
    </source>
</evidence>
<keyword evidence="1" id="KW-0479">Metal-binding</keyword>
<reference evidence="8 9" key="1">
    <citation type="journal article" date="2015" name="Nat. Commun.">
        <title>Outbred genome sequencing and CRISPR/Cas9 gene editing in butterflies.</title>
        <authorList>
            <person name="Li X."/>
            <person name="Fan D."/>
            <person name="Zhang W."/>
            <person name="Liu G."/>
            <person name="Zhang L."/>
            <person name="Zhao L."/>
            <person name="Fang X."/>
            <person name="Chen L."/>
            <person name="Dong Y."/>
            <person name="Chen Y."/>
            <person name="Ding Y."/>
            <person name="Zhao R."/>
            <person name="Feng M."/>
            <person name="Zhu Y."/>
            <person name="Feng Y."/>
            <person name="Jiang X."/>
            <person name="Zhu D."/>
            <person name="Xiang H."/>
            <person name="Feng X."/>
            <person name="Li S."/>
            <person name="Wang J."/>
            <person name="Zhang G."/>
            <person name="Kronforst M.R."/>
            <person name="Wang W."/>
        </authorList>
    </citation>
    <scope>NUCLEOTIDE SEQUENCE [LARGE SCALE GENOMIC DNA]</scope>
    <source>
        <strain evidence="8">Ya'a_city_454_Pm</strain>
        <tissue evidence="8">Whole body</tissue>
    </source>
</reference>
<keyword evidence="4 5" id="KW-0238">DNA-binding</keyword>
<dbReference type="InParanoid" id="A0A194QXK6"/>
<evidence type="ECO:0000256" key="5">
    <source>
        <dbReference type="PROSITE-ProRule" id="PRU00309"/>
    </source>
</evidence>
<evidence type="ECO:0000256" key="2">
    <source>
        <dbReference type="ARBA" id="ARBA00022771"/>
    </source>
</evidence>
<dbReference type="InterPro" id="IPR006612">
    <property type="entry name" value="THAP_Znf"/>
</dbReference>
<organism evidence="8 9">
    <name type="scientific">Papilio machaon</name>
    <name type="common">Old World swallowtail butterfly</name>
    <dbReference type="NCBI Taxonomy" id="76193"/>
    <lineage>
        <taxon>Eukaryota</taxon>
        <taxon>Metazoa</taxon>
        <taxon>Ecdysozoa</taxon>
        <taxon>Arthropoda</taxon>
        <taxon>Hexapoda</taxon>
        <taxon>Insecta</taxon>
        <taxon>Pterygota</taxon>
        <taxon>Neoptera</taxon>
        <taxon>Endopterygota</taxon>
        <taxon>Lepidoptera</taxon>
        <taxon>Glossata</taxon>
        <taxon>Ditrysia</taxon>
        <taxon>Papilionoidea</taxon>
        <taxon>Papilionidae</taxon>
        <taxon>Papilioninae</taxon>
        <taxon>Papilio</taxon>
    </lineage>
</organism>
<evidence type="ECO:0000256" key="1">
    <source>
        <dbReference type="ARBA" id="ARBA00022723"/>
    </source>
</evidence>
<dbReference type="GO" id="GO:0008270">
    <property type="term" value="F:zinc ion binding"/>
    <property type="evidence" value="ECO:0007669"/>
    <property type="project" value="UniProtKB-KW"/>
</dbReference>
<protein>
    <recommendedName>
        <fullName evidence="7">THAP-type domain-containing protein</fullName>
    </recommendedName>
</protein>
<dbReference type="SUPFAM" id="SSF57716">
    <property type="entry name" value="Glucocorticoid receptor-like (DNA-binding domain)"/>
    <property type="match status" value="1"/>
</dbReference>
<feature type="domain" description="THAP-type" evidence="7">
    <location>
        <begin position="1"/>
        <end position="79"/>
    </location>
</feature>
<dbReference type="SMART" id="SM00980">
    <property type="entry name" value="THAP"/>
    <property type="match status" value="1"/>
</dbReference>
<dbReference type="EMBL" id="KQ461073">
    <property type="protein sequence ID" value="KPJ09690.1"/>
    <property type="molecule type" value="Genomic_DNA"/>
</dbReference>
<proteinExistence type="predicted"/>
<dbReference type="AlphaFoldDB" id="A0A194QXK6"/>
<dbReference type="Pfam" id="PF05485">
    <property type="entry name" value="THAP"/>
    <property type="match status" value="1"/>
</dbReference>
<evidence type="ECO:0000256" key="3">
    <source>
        <dbReference type="ARBA" id="ARBA00022833"/>
    </source>
</evidence>
<keyword evidence="2 5" id="KW-0863">Zinc-finger</keyword>
<dbReference type="PROSITE" id="PS50950">
    <property type="entry name" value="ZF_THAP"/>
    <property type="match status" value="1"/>
</dbReference>
<dbReference type="Proteomes" id="UP000053240">
    <property type="component" value="Unassembled WGS sequence"/>
</dbReference>
<evidence type="ECO:0000256" key="6">
    <source>
        <dbReference type="SAM" id="MobiDB-lite"/>
    </source>
</evidence>
<sequence length="239" mass="26466">MPKLCSFGCAFSGVPMHRFPHADKFPERFRAWVNLVGGKLETPVDYDYYSKKLVCDIHFTVRDRNRNKRLNALAVPSLHLHGTSDSSILGPSLVDVGNQPSTSHHFNTGTPGSSTLGPSTVDVGIFSTVHRSFTIIKILVIGGASYEVETSESVIDSRVLDPISLEVRWATRYTSRCEGGKGRRERGRRAPSPRRDVSAAATDRSQRLSTDCAKHSRAARAHIPDTNDSRDGIRYMAKR</sequence>
<keyword evidence="9" id="KW-1185">Reference proteome</keyword>
<evidence type="ECO:0000313" key="9">
    <source>
        <dbReference type="Proteomes" id="UP000053240"/>
    </source>
</evidence>
<feature type="compositionally biased region" description="Basic residues" evidence="6">
    <location>
        <begin position="183"/>
        <end position="192"/>
    </location>
</feature>
<accession>A0A194QXK6</accession>
<evidence type="ECO:0000259" key="7">
    <source>
        <dbReference type="PROSITE" id="PS50950"/>
    </source>
</evidence>
<feature type="compositionally biased region" description="Basic and acidic residues" evidence="6">
    <location>
        <begin position="222"/>
        <end position="233"/>
    </location>
</feature>
<dbReference type="GO" id="GO:0003677">
    <property type="term" value="F:DNA binding"/>
    <property type="evidence" value="ECO:0007669"/>
    <property type="project" value="UniProtKB-UniRule"/>
</dbReference>
<name>A0A194QXK6_PAPMA</name>
<gene>
    <name evidence="8" type="ORF">RR48_13324</name>
</gene>